<gene>
    <name evidence="3" type="ORF">RFI_06947</name>
</gene>
<keyword evidence="4" id="KW-1185">Reference proteome</keyword>
<feature type="region of interest" description="Disordered" evidence="2">
    <location>
        <begin position="114"/>
        <end position="136"/>
    </location>
</feature>
<dbReference type="EMBL" id="ASPP01005641">
    <property type="protein sequence ID" value="ETO30173.1"/>
    <property type="molecule type" value="Genomic_DNA"/>
</dbReference>
<keyword evidence="1" id="KW-0175">Coiled coil</keyword>
<reference evidence="3 4" key="1">
    <citation type="journal article" date="2013" name="Curr. Biol.">
        <title>The Genome of the Foraminiferan Reticulomyxa filosa.</title>
        <authorList>
            <person name="Glockner G."/>
            <person name="Hulsmann N."/>
            <person name="Schleicher M."/>
            <person name="Noegel A.A."/>
            <person name="Eichinger L."/>
            <person name="Gallinger C."/>
            <person name="Pawlowski J."/>
            <person name="Sierra R."/>
            <person name="Euteneuer U."/>
            <person name="Pillet L."/>
            <person name="Moustafa A."/>
            <person name="Platzer M."/>
            <person name="Groth M."/>
            <person name="Szafranski K."/>
            <person name="Schliwa M."/>
        </authorList>
    </citation>
    <scope>NUCLEOTIDE SEQUENCE [LARGE SCALE GENOMIC DNA]</scope>
</reference>
<feature type="compositionally biased region" description="Basic and acidic residues" evidence="2">
    <location>
        <begin position="67"/>
        <end position="77"/>
    </location>
</feature>
<accession>X6NWB4</accession>
<feature type="non-terminal residue" evidence="3">
    <location>
        <position position="213"/>
    </location>
</feature>
<comment type="caution">
    <text evidence="3">The sequence shown here is derived from an EMBL/GenBank/DDBJ whole genome shotgun (WGS) entry which is preliminary data.</text>
</comment>
<feature type="region of interest" description="Disordered" evidence="2">
    <location>
        <begin position="57"/>
        <end position="100"/>
    </location>
</feature>
<evidence type="ECO:0000313" key="4">
    <source>
        <dbReference type="Proteomes" id="UP000023152"/>
    </source>
</evidence>
<dbReference type="Proteomes" id="UP000023152">
    <property type="component" value="Unassembled WGS sequence"/>
</dbReference>
<protein>
    <submittedName>
        <fullName evidence="3">Uncharacterized protein</fullName>
    </submittedName>
</protein>
<evidence type="ECO:0000313" key="3">
    <source>
        <dbReference type="EMBL" id="ETO30173.1"/>
    </source>
</evidence>
<proteinExistence type="predicted"/>
<organism evidence="3 4">
    <name type="scientific">Reticulomyxa filosa</name>
    <dbReference type="NCBI Taxonomy" id="46433"/>
    <lineage>
        <taxon>Eukaryota</taxon>
        <taxon>Sar</taxon>
        <taxon>Rhizaria</taxon>
        <taxon>Retaria</taxon>
        <taxon>Foraminifera</taxon>
        <taxon>Monothalamids</taxon>
        <taxon>Reticulomyxidae</taxon>
        <taxon>Reticulomyxa</taxon>
    </lineage>
</organism>
<sequence length="213" mass="24059">KTLTKEQTEMQLQMKQLAEQLEQSKKDTSDLKKELQQSKDQIDMIQLKSNLLATQLENSQQQKVKKGIRDVEEHEPSTRGSPLQTSDEKKDESMETSGSQDEPVVFWLHAEPNQEHKVQSASNGKENVSSKHRQLPVSNSQLDKRCSFPISSSARSHNTFCLCLCLCMNDSFCLLVLIRKHETLQDAESDGDTANLTSIVEARGDARLMLTNL</sequence>
<dbReference type="AlphaFoldDB" id="X6NWB4"/>
<feature type="coiled-coil region" evidence="1">
    <location>
        <begin position="7"/>
        <end position="48"/>
    </location>
</feature>
<feature type="non-terminal residue" evidence="3">
    <location>
        <position position="1"/>
    </location>
</feature>
<evidence type="ECO:0000256" key="2">
    <source>
        <dbReference type="SAM" id="MobiDB-lite"/>
    </source>
</evidence>
<name>X6NWB4_RETFI</name>
<evidence type="ECO:0000256" key="1">
    <source>
        <dbReference type="SAM" id="Coils"/>
    </source>
</evidence>